<evidence type="ECO:0000313" key="2">
    <source>
        <dbReference type="EMBL" id="KAG6934144.1"/>
    </source>
</evidence>
<dbReference type="Proteomes" id="UP000765507">
    <property type="component" value="Unassembled WGS sequence"/>
</dbReference>
<name>A0A8T1T063_CHESE</name>
<protein>
    <recommendedName>
        <fullName evidence="1">Beta-defensin-like domain-containing protein</fullName>
    </recommendedName>
</protein>
<dbReference type="AlphaFoldDB" id="A0A8T1T063"/>
<reference evidence="2 3" key="1">
    <citation type="journal article" date="2020" name="G3 (Bethesda)">
        <title>Draft Genome of the Common Snapping Turtle, Chelydra serpentina, a Model for Phenotypic Plasticity in Reptiles.</title>
        <authorList>
            <person name="Das D."/>
            <person name="Singh S.K."/>
            <person name="Bierstedt J."/>
            <person name="Erickson A."/>
            <person name="Galli G.L.J."/>
            <person name="Crossley D.A. 2nd"/>
            <person name="Rhen T."/>
        </authorList>
    </citation>
    <scope>NUCLEOTIDE SEQUENCE [LARGE SCALE GENOMIC DNA]</scope>
    <source>
        <strain evidence="2">KW</strain>
    </source>
</reference>
<proteinExistence type="predicted"/>
<organism evidence="2 3">
    <name type="scientific">Chelydra serpentina</name>
    <name type="common">Snapping turtle</name>
    <name type="synonym">Testudo serpentina</name>
    <dbReference type="NCBI Taxonomy" id="8475"/>
    <lineage>
        <taxon>Eukaryota</taxon>
        <taxon>Metazoa</taxon>
        <taxon>Chordata</taxon>
        <taxon>Craniata</taxon>
        <taxon>Vertebrata</taxon>
        <taxon>Euteleostomi</taxon>
        <taxon>Archelosauria</taxon>
        <taxon>Testudinata</taxon>
        <taxon>Testudines</taxon>
        <taxon>Cryptodira</taxon>
        <taxon>Durocryptodira</taxon>
        <taxon>Americhelydia</taxon>
        <taxon>Chelydroidea</taxon>
        <taxon>Chelydridae</taxon>
        <taxon>Chelydra</taxon>
    </lineage>
</organism>
<dbReference type="Gene3D" id="3.10.360.10">
    <property type="entry name" value="Antimicrobial Peptide, Beta-defensin 2, Chain A"/>
    <property type="match status" value="1"/>
</dbReference>
<dbReference type="EMBL" id="JAHGAV010000061">
    <property type="protein sequence ID" value="KAG6934144.1"/>
    <property type="molecule type" value="Genomic_DNA"/>
</dbReference>
<feature type="non-terminal residue" evidence="2">
    <location>
        <position position="114"/>
    </location>
</feature>
<comment type="caution">
    <text evidence="2">The sequence shown here is derived from an EMBL/GenBank/DDBJ whole genome shotgun (WGS) entry which is preliminary data.</text>
</comment>
<evidence type="ECO:0000313" key="3">
    <source>
        <dbReference type="Proteomes" id="UP000765507"/>
    </source>
</evidence>
<dbReference type="Pfam" id="PF00711">
    <property type="entry name" value="Defensin_beta"/>
    <property type="match status" value="1"/>
</dbReference>
<feature type="domain" description="Beta-defensin-like" evidence="1">
    <location>
        <begin position="12"/>
        <end position="42"/>
    </location>
</feature>
<dbReference type="InterPro" id="IPR001855">
    <property type="entry name" value="Defensin_beta-like"/>
</dbReference>
<sequence>GFTLSEPKNWKECLSAGGICFPFGCPIGKRIGRCSLGVRCCKRKVSFLDILSGYERPAVLRQRGVGRICCESLWRERVQGREGGLIWIKRNGLKKKPAKANWGGAQRREFRNPT</sequence>
<dbReference type="GO" id="GO:0005576">
    <property type="term" value="C:extracellular region"/>
    <property type="evidence" value="ECO:0007669"/>
    <property type="project" value="InterPro"/>
</dbReference>
<accession>A0A8T1T063</accession>
<dbReference type="GO" id="GO:0006952">
    <property type="term" value="P:defense response"/>
    <property type="evidence" value="ECO:0007669"/>
    <property type="project" value="InterPro"/>
</dbReference>
<gene>
    <name evidence="2" type="ORF">G0U57_017744</name>
</gene>
<evidence type="ECO:0000259" key="1">
    <source>
        <dbReference type="Pfam" id="PF00711"/>
    </source>
</evidence>
<keyword evidence="3" id="KW-1185">Reference proteome</keyword>